<feature type="domain" description="B30.2/SPRY" evidence="3">
    <location>
        <begin position="797"/>
        <end position="997"/>
    </location>
</feature>
<dbReference type="Pfam" id="PF00373">
    <property type="entry name" value="FERM_M"/>
    <property type="match status" value="1"/>
</dbReference>
<dbReference type="GO" id="GO:0005856">
    <property type="term" value="C:cytoskeleton"/>
    <property type="evidence" value="ECO:0007669"/>
    <property type="project" value="TreeGrafter"/>
</dbReference>
<dbReference type="Pfam" id="PF09380">
    <property type="entry name" value="FERM_C"/>
    <property type="match status" value="1"/>
</dbReference>
<dbReference type="InterPro" id="IPR018980">
    <property type="entry name" value="FERM_PH-like_C"/>
</dbReference>
<dbReference type="InterPro" id="IPR001870">
    <property type="entry name" value="B30.2/SPRY"/>
</dbReference>
<dbReference type="Gene3D" id="2.30.29.30">
    <property type="entry name" value="Pleckstrin-homology domain (PH domain)/Phosphotyrosine-binding domain (PTB)"/>
    <property type="match status" value="1"/>
</dbReference>
<feature type="compositionally biased region" description="Polar residues" evidence="1">
    <location>
        <begin position="1244"/>
        <end position="1270"/>
    </location>
</feature>
<dbReference type="PROSITE" id="PS50057">
    <property type="entry name" value="FERM_3"/>
    <property type="match status" value="1"/>
</dbReference>
<dbReference type="SMART" id="SM00449">
    <property type="entry name" value="SPRY"/>
    <property type="match status" value="2"/>
</dbReference>
<dbReference type="CDD" id="cd01765">
    <property type="entry name" value="FERM_F0_F1"/>
    <property type="match status" value="1"/>
</dbReference>
<evidence type="ECO:0000256" key="1">
    <source>
        <dbReference type="SAM" id="MobiDB-lite"/>
    </source>
</evidence>
<dbReference type="InterPro" id="IPR043136">
    <property type="entry name" value="B30.2/SPRY_sf"/>
</dbReference>
<dbReference type="GO" id="GO:0031032">
    <property type="term" value="P:actomyosin structure organization"/>
    <property type="evidence" value="ECO:0007669"/>
    <property type="project" value="TreeGrafter"/>
</dbReference>
<dbReference type="Pfam" id="PF00622">
    <property type="entry name" value="SPRY"/>
    <property type="match status" value="2"/>
</dbReference>
<dbReference type="SMART" id="SM00295">
    <property type="entry name" value="B41"/>
    <property type="match status" value="1"/>
</dbReference>
<feature type="domain" description="B30.2/SPRY" evidence="3">
    <location>
        <begin position="580"/>
        <end position="782"/>
    </location>
</feature>
<dbReference type="SMART" id="SM01196">
    <property type="entry name" value="FERM_C"/>
    <property type="match status" value="1"/>
</dbReference>
<dbReference type="InterPro" id="IPR013320">
    <property type="entry name" value="ConA-like_dom_sf"/>
</dbReference>
<dbReference type="Gene3D" id="2.60.120.920">
    <property type="match status" value="2"/>
</dbReference>
<dbReference type="SUPFAM" id="SSF49899">
    <property type="entry name" value="Concanavalin A-like lectins/glucanases"/>
    <property type="match status" value="2"/>
</dbReference>
<dbReference type="InterPro" id="IPR011993">
    <property type="entry name" value="PH-like_dom_sf"/>
</dbReference>
<dbReference type="WBParaSite" id="TTAC_0000613701-mRNA-1">
    <property type="protein sequence ID" value="TTAC_0000613701-mRNA-1"/>
    <property type="gene ID" value="TTAC_0000613701"/>
</dbReference>
<dbReference type="CDD" id="cd12873">
    <property type="entry name" value="SPRY_DDX1"/>
    <property type="match status" value="1"/>
</dbReference>
<dbReference type="Pfam" id="PF09379">
    <property type="entry name" value="FERM_N"/>
    <property type="match status" value="1"/>
</dbReference>
<dbReference type="PANTHER" id="PTHR23280:SF21">
    <property type="entry name" value="PROTEIN 4.1 HOMOLOG"/>
    <property type="match status" value="1"/>
</dbReference>
<dbReference type="SUPFAM" id="SSF54236">
    <property type="entry name" value="Ubiquitin-like"/>
    <property type="match status" value="1"/>
</dbReference>
<evidence type="ECO:0000313" key="6">
    <source>
        <dbReference type="WBParaSite" id="TTAC_0000613701-mRNA-1"/>
    </source>
</evidence>
<feature type="region of interest" description="Disordered" evidence="1">
    <location>
        <begin position="1"/>
        <end position="29"/>
    </location>
</feature>
<proteinExistence type="predicted"/>
<evidence type="ECO:0000259" key="3">
    <source>
        <dbReference type="PROSITE" id="PS50188"/>
    </source>
</evidence>
<dbReference type="GO" id="GO:0005886">
    <property type="term" value="C:plasma membrane"/>
    <property type="evidence" value="ECO:0007669"/>
    <property type="project" value="TreeGrafter"/>
</dbReference>
<dbReference type="PROSITE" id="PS50188">
    <property type="entry name" value="B302_SPRY"/>
    <property type="match status" value="2"/>
</dbReference>
<dbReference type="FunFam" id="2.30.29.30:FF:000002">
    <property type="entry name" value="Band 4.1-like protein 5 isoform 1"/>
    <property type="match status" value="1"/>
</dbReference>
<dbReference type="InterPro" id="IPR029071">
    <property type="entry name" value="Ubiquitin-like_domsf"/>
</dbReference>
<dbReference type="Proteomes" id="UP000274429">
    <property type="component" value="Unassembled WGS sequence"/>
</dbReference>
<dbReference type="OrthoDB" id="6589456at2759"/>
<dbReference type="InterPro" id="IPR000299">
    <property type="entry name" value="FERM_domain"/>
</dbReference>
<dbReference type="AlphaFoldDB" id="A0A158RDV1"/>
<dbReference type="SUPFAM" id="SSF47031">
    <property type="entry name" value="Second domain of FERM"/>
    <property type="match status" value="1"/>
</dbReference>
<dbReference type="InterPro" id="IPR003877">
    <property type="entry name" value="SPRY_dom"/>
</dbReference>
<dbReference type="Gene3D" id="1.20.80.10">
    <property type="match status" value="1"/>
</dbReference>
<dbReference type="InterPro" id="IPR018979">
    <property type="entry name" value="FERM_N"/>
</dbReference>
<dbReference type="EMBL" id="UYWX01020294">
    <property type="protein sequence ID" value="VDM30281.1"/>
    <property type="molecule type" value="Genomic_DNA"/>
</dbReference>
<dbReference type="Gene3D" id="3.10.20.90">
    <property type="entry name" value="Phosphatidylinositol 3-kinase Catalytic Subunit, Chain A, domain 1"/>
    <property type="match status" value="1"/>
</dbReference>
<keyword evidence="5" id="KW-1185">Reference proteome</keyword>
<reference evidence="4 5" key="2">
    <citation type="submission" date="2018-11" db="EMBL/GenBank/DDBJ databases">
        <authorList>
            <consortium name="Pathogen Informatics"/>
        </authorList>
    </citation>
    <scope>NUCLEOTIDE SEQUENCE [LARGE SCALE GENOMIC DNA]</scope>
</reference>
<dbReference type="InterPro" id="IPR019748">
    <property type="entry name" value="FERM_central"/>
</dbReference>
<sequence length="1270" mass="138925">MALPPEDSFAYQGSSVIGSPGRRSVGGDTTADSINLAHLEQNTCRGGAGTLQQYNNTIKVPDSFPKREYYTSLRRFGTTGRQGSISGGSMFGGGFSGGGTNTLGPVTAVGSPYPSATMVRAATFGRSNTSASKFKRSGKSVDCAVIMLDGLQQTFSIDKAAYGQQLFDAVCSNLDLLETDFFGIKFLAPDNTMCWLKMDKKVAKQVGSKLNTARVCANFRPPSLSNASKPSKMPSLLAENWLFEFQVKFFPYDIDSIAEDLTRYFLCLQVRQNLLSGQLPCSFFSYVILGSYVVQSDAGNFDPKQHQGIAYIRDHPFAPSHLQSTEMLYRITETHRLHHGQSPEMADRNFLNNSKKLALYGVHMHKVLSTSGVEHGLGVYYGGLLLYLSRIRLQRFSWPRIIKLSYRKRDFIMIVRSLDEDQSERTYAFHCASPQRAKRLWTLCVEHHNFFRLRNYEHSRKPSVLPGFSSRKFTYNQPGMGNSLGDLTSSEAVPSHRPQPAIRRMQPQRKRITSTDQAWFTLPHGVNSSAYGVDASQYQYAPQIPGDASLGADGVGYSPEHWGGGEAACELPTGAAYKRGPSESNQFGDYQPRPVFKPEPWRISTADRSRCLGIDDRGLDIASQPDSGWQVGLNLFFALFKAVRGCRANKGVKAPGCYYFEATILEDGPVGVGWATNEAGLTSLGCDDQAFVLGNVECGHGAATLTFKGKHVDFSGGHIAVGKGTVIGCCLDLDQGIATWNCDGNECPQVFRIPENLTNEPFFPAASVKDSRLLLNFGGSTSPPLRFIPTSSGGYGGFVPLAEVSEDAQVSNGNCGWRLNPYDATAGVEVRPDGMAVQAHWGSGWQGCRANRGVRGEGRFYYEARVVESNGLSRIGWTTEDGSLLVGTDSFGFGYGSDCEGFGLSGQQGKRLHNNEIDNYGESFGEDDVIGCFLDLTQRTIRWAKNGHPFGDAYRLPDDLDTAFAAGASPVARRVAFFPTVALNNSTVELNFGDSQFSYFPGCFDGQSFNSPLFFLKPDWTPLSYVDPENLQVTSRPGPMHKRRGWSYVEPQVGISGAKTVMKPSVDRREDDLSPATHVAPRLHLVGAVPVMPGLTPMLSSPAKRAPLSTPSTNNGFHANGDHAELSDAIDGIQLSPSRHQHPISLNSGVGETVTVQRSEPKIESELIEDETGKIIKRTTKRTQVVTTKTYSERFIQPESFIAVPNENDNELDQAILKVTQLDPRVFVRTTNLHHSAPQVPGKRSTNNGRSAHFSSTNGGSAISNSTFNH</sequence>
<organism evidence="6">
    <name type="scientific">Hydatigena taeniaeformis</name>
    <name type="common">Feline tapeworm</name>
    <name type="synonym">Taenia taeniaeformis</name>
    <dbReference type="NCBI Taxonomy" id="6205"/>
    <lineage>
        <taxon>Eukaryota</taxon>
        <taxon>Metazoa</taxon>
        <taxon>Spiralia</taxon>
        <taxon>Lophotrochozoa</taxon>
        <taxon>Platyhelminthes</taxon>
        <taxon>Cestoda</taxon>
        <taxon>Eucestoda</taxon>
        <taxon>Cyclophyllidea</taxon>
        <taxon>Taeniidae</taxon>
        <taxon>Hydatigera</taxon>
    </lineage>
</organism>
<protein>
    <submittedName>
        <fullName evidence="6">FERM domain-containing protein</fullName>
    </submittedName>
</protein>
<dbReference type="PANTHER" id="PTHR23280">
    <property type="entry name" value="4.1 G PROTEIN"/>
    <property type="match status" value="1"/>
</dbReference>
<dbReference type="SUPFAM" id="SSF50729">
    <property type="entry name" value="PH domain-like"/>
    <property type="match status" value="1"/>
</dbReference>
<dbReference type="CDD" id="cd14473">
    <property type="entry name" value="FERM_B-lobe"/>
    <property type="match status" value="1"/>
</dbReference>
<dbReference type="InterPro" id="IPR019749">
    <property type="entry name" value="Band_41_domain"/>
</dbReference>
<evidence type="ECO:0000313" key="5">
    <source>
        <dbReference type="Proteomes" id="UP000274429"/>
    </source>
</evidence>
<feature type="domain" description="FERM" evidence="2">
    <location>
        <begin position="141"/>
        <end position="455"/>
    </location>
</feature>
<name>A0A158RDV1_HYDTA</name>
<accession>A0A158RDV1</accession>
<feature type="region of interest" description="Disordered" evidence="1">
    <location>
        <begin position="1233"/>
        <end position="1270"/>
    </location>
</feature>
<evidence type="ECO:0000259" key="2">
    <source>
        <dbReference type="PROSITE" id="PS50057"/>
    </source>
</evidence>
<dbReference type="InterPro" id="IPR014352">
    <property type="entry name" value="FERM/acyl-CoA-bd_prot_sf"/>
</dbReference>
<dbReference type="InterPro" id="IPR035963">
    <property type="entry name" value="FERM_2"/>
</dbReference>
<reference evidence="6" key="1">
    <citation type="submission" date="2016-04" db="UniProtKB">
        <authorList>
            <consortium name="WormBaseParasite"/>
        </authorList>
    </citation>
    <scope>IDENTIFICATION</scope>
</reference>
<gene>
    <name evidence="4" type="ORF">TTAC_LOCUS6122</name>
</gene>
<evidence type="ECO:0000313" key="4">
    <source>
        <dbReference type="EMBL" id="VDM30281.1"/>
    </source>
</evidence>
<dbReference type="STRING" id="6205.A0A158RDV1"/>